<sequence>MRLLPAALLDVVCVLAFVLIGRSSHEEGNALLGIVDTAWPFALGLAVGWLATRAWRAPARLVGTGLGVWVVTVAGGLLLRVATGDGAPVSFAVVTSLFLGATLLGWRAAALLIERRARRAPTAGPR</sequence>
<feature type="transmembrane region" description="Helical" evidence="1">
    <location>
        <begin position="30"/>
        <end position="50"/>
    </location>
</feature>
<dbReference type="AlphaFoldDB" id="A0A852TS57"/>
<proteinExistence type="predicted"/>
<dbReference type="Pfam" id="PF11255">
    <property type="entry name" value="DUF3054"/>
    <property type="match status" value="1"/>
</dbReference>
<evidence type="ECO:0000313" key="3">
    <source>
        <dbReference type="Proteomes" id="UP000589036"/>
    </source>
</evidence>
<comment type="caution">
    <text evidence="2">The sequence shown here is derived from an EMBL/GenBank/DDBJ whole genome shotgun (WGS) entry which is preliminary data.</text>
</comment>
<dbReference type="RefSeq" id="WP_179641867.1">
    <property type="nucleotide sequence ID" value="NZ_BAAAYY010000002.1"/>
</dbReference>
<feature type="transmembrane region" description="Helical" evidence="1">
    <location>
        <begin position="62"/>
        <end position="83"/>
    </location>
</feature>
<dbReference type="Proteomes" id="UP000589036">
    <property type="component" value="Unassembled WGS sequence"/>
</dbReference>
<evidence type="ECO:0008006" key="4">
    <source>
        <dbReference type="Google" id="ProtNLM"/>
    </source>
</evidence>
<evidence type="ECO:0000256" key="1">
    <source>
        <dbReference type="SAM" id="Phobius"/>
    </source>
</evidence>
<keyword evidence="1" id="KW-0472">Membrane</keyword>
<organism evidence="2 3">
    <name type="scientific">Spinactinospora alkalitolerans</name>
    <dbReference type="NCBI Taxonomy" id="687207"/>
    <lineage>
        <taxon>Bacteria</taxon>
        <taxon>Bacillati</taxon>
        <taxon>Actinomycetota</taxon>
        <taxon>Actinomycetes</taxon>
        <taxon>Streptosporangiales</taxon>
        <taxon>Nocardiopsidaceae</taxon>
        <taxon>Spinactinospora</taxon>
    </lineage>
</organism>
<protein>
    <recommendedName>
        <fullName evidence="4">DUF3054 domain-containing protein</fullName>
    </recommendedName>
</protein>
<dbReference type="InterPro" id="IPR021414">
    <property type="entry name" value="DUF3054"/>
</dbReference>
<feature type="transmembrane region" description="Helical" evidence="1">
    <location>
        <begin position="7"/>
        <end position="24"/>
    </location>
</feature>
<evidence type="ECO:0000313" key="2">
    <source>
        <dbReference type="EMBL" id="NYE45692.1"/>
    </source>
</evidence>
<keyword evidence="1" id="KW-1133">Transmembrane helix</keyword>
<keyword evidence="1" id="KW-0812">Transmembrane</keyword>
<feature type="transmembrane region" description="Helical" evidence="1">
    <location>
        <begin position="89"/>
        <end position="109"/>
    </location>
</feature>
<keyword evidence="3" id="KW-1185">Reference proteome</keyword>
<reference evidence="2 3" key="1">
    <citation type="submission" date="2020-07" db="EMBL/GenBank/DDBJ databases">
        <title>Sequencing the genomes of 1000 actinobacteria strains.</title>
        <authorList>
            <person name="Klenk H.-P."/>
        </authorList>
    </citation>
    <scope>NUCLEOTIDE SEQUENCE [LARGE SCALE GENOMIC DNA]</scope>
    <source>
        <strain evidence="2 3">CXB654</strain>
    </source>
</reference>
<dbReference type="EMBL" id="JACCCC010000001">
    <property type="protein sequence ID" value="NYE45692.1"/>
    <property type="molecule type" value="Genomic_DNA"/>
</dbReference>
<gene>
    <name evidence="2" type="ORF">HDA32_000812</name>
</gene>
<accession>A0A852TS57</accession>
<name>A0A852TS57_9ACTN</name>